<dbReference type="GO" id="GO:0016020">
    <property type="term" value="C:membrane"/>
    <property type="evidence" value="ECO:0007669"/>
    <property type="project" value="UniProtKB-SubCell"/>
</dbReference>
<dbReference type="STRING" id="1117647.M5M_00280"/>
<keyword evidence="3 5" id="KW-1133">Transmembrane helix</keyword>
<dbReference type="GO" id="GO:0016491">
    <property type="term" value="F:oxidoreductase activity"/>
    <property type="evidence" value="ECO:0007669"/>
    <property type="project" value="InterPro"/>
</dbReference>
<accession>K4KH74</accession>
<keyword evidence="8" id="KW-1185">Reference proteome</keyword>
<reference evidence="7 8" key="1">
    <citation type="journal article" date="2013" name="Genome Announc.">
        <title>Complete genome sequence of Simiduia agarivorans SA1(T), a marine bacterium able to degrade a variety of polysaccharides.</title>
        <authorList>
            <person name="Lin S.Y."/>
            <person name="Shieh W.Y."/>
            <person name="Chen J.S."/>
            <person name="Tang S.L."/>
        </authorList>
    </citation>
    <scope>NUCLEOTIDE SEQUENCE [LARGE SCALE GENOMIC DNA]</scope>
    <source>
        <strain evidence="8">DSM 21679 / JCM 13881 / BCRC 17597 / SA1</strain>
    </source>
</reference>
<dbReference type="GO" id="GO:0032259">
    <property type="term" value="P:methylation"/>
    <property type="evidence" value="ECO:0007669"/>
    <property type="project" value="UniProtKB-KW"/>
</dbReference>
<keyword evidence="7" id="KW-0489">Methyltransferase</keyword>
<dbReference type="GO" id="GO:0005506">
    <property type="term" value="F:iron ion binding"/>
    <property type="evidence" value="ECO:0007669"/>
    <property type="project" value="InterPro"/>
</dbReference>
<gene>
    <name evidence="7" type="ordered locus">M5M_00280</name>
</gene>
<dbReference type="InterPro" id="IPR050307">
    <property type="entry name" value="Sterol_Desaturase_Related"/>
</dbReference>
<sequence length="255" mass="29108">MPGPMEILLDPVSLAIIGLYAAIILWESLFPARPLPRIKGWYLRCGVFFWIYFFLTAYLPMWVDPWLSQFQLLDLTHLGTLGGAAVALLVFEAGIYFWHRAIHSNNFLWRVFHQFHHSAERVDAWGTFYFNPTDMIGFSLVGSIALALLIDVTPQAVTVFLLVGTFLQLFQHANIKTPYWLGFVIQRPESHSLHHQRGVHYRNFSDLPVFDLLFGTFENGRGYQQEAGFYPGASNRIVDMLLCKDVSTPPKTSAP</sequence>
<dbReference type="EMBL" id="CP003746">
    <property type="protein sequence ID" value="AFU97293.1"/>
    <property type="molecule type" value="Genomic_DNA"/>
</dbReference>
<evidence type="ECO:0000313" key="7">
    <source>
        <dbReference type="EMBL" id="AFU97293.1"/>
    </source>
</evidence>
<feature type="transmembrane region" description="Helical" evidence="5">
    <location>
        <begin position="12"/>
        <end position="29"/>
    </location>
</feature>
<evidence type="ECO:0000313" key="8">
    <source>
        <dbReference type="Proteomes" id="UP000000466"/>
    </source>
</evidence>
<dbReference type="PANTHER" id="PTHR11863">
    <property type="entry name" value="STEROL DESATURASE"/>
    <property type="match status" value="1"/>
</dbReference>
<dbReference type="InterPro" id="IPR006694">
    <property type="entry name" value="Fatty_acid_hydroxylase"/>
</dbReference>
<organism evidence="7 8">
    <name type="scientific">Simiduia agarivorans (strain DSM 21679 / JCM 13881 / BCRC 17597 / SA1)</name>
    <dbReference type="NCBI Taxonomy" id="1117647"/>
    <lineage>
        <taxon>Bacteria</taxon>
        <taxon>Pseudomonadati</taxon>
        <taxon>Pseudomonadota</taxon>
        <taxon>Gammaproteobacteria</taxon>
        <taxon>Cellvibrionales</taxon>
        <taxon>Cellvibrionaceae</taxon>
        <taxon>Simiduia</taxon>
    </lineage>
</organism>
<evidence type="ECO:0000256" key="3">
    <source>
        <dbReference type="ARBA" id="ARBA00022989"/>
    </source>
</evidence>
<name>K4KH74_SIMAS</name>
<dbReference type="eggNOG" id="COG3000">
    <property type="taxonomic scope" value="Bacteria"/>
</dbReference>
<evidence type="ECO:0000256" key="4">
    <source>
        <dbReference type="ARBA" id="ARBA00023136"/>
    </source>
</evidence>
<dbReference type="Proteomes" id="UP000000466">
    <property type="component" value="Chromosome"/>
</dbReference>
<proteinExistence type="predicted"/>
<keyword evidence="4 5" id="KW-0472">Membrane</keyword>
<dbReference type="GO" id="GO:0008610">
    <property type="term" value="P:lipid biosynthetic process"/>
    <property type="evidence" value="ECO:0007669"/>
    <property type="project" value="InterPro"/>
</dbReference>
<dbReference type="RefSeq" id="WP_015045466.1">
    <property type="nucleotide sequence ID" value="NC_018868.3"/>
</dbReference>
<evidence type="ECO:0000256" key="5">
    <source>
        <dbReference type="SAM" id="Phobius"/>
    </source>
</evidence>
<protein>
    <submittedName>
        <fullName evidence="7">Type 11 methyltransferase</fullName>
    </submittedName>
</protein>
<dbReference type="HOGENOM" id="CLU_033631_3_1_6"/>
<keyword evidence="2 5" id="KW-0812">Transmembrane</keyword>
<dbReference type="Pfam" id="PF04116">
    <property type="entry name" value="FA_hydroxylase"/>
    <property type="match status" value="1"/>
</dbReference>
<feature type="transmembrane region" description="Helical" evidence="5">
    <location>
        <begin position="75"/>
        <end position="98"/>
    </location>
</feature>
<dbReference type="OrthoDB" id="9770329at2"/>
<evidence type="ECO:0000256" key="1">
    <source>
        <dbReference type="ARBA" id="ARBA00004370"/>
    </source>
</evidence>
<dbReference type="AlphaFoldDB" id="K4KH74"/>
<evidence type="ECO:0000259" key="6">
    <source>
        <dbReference type="Pfam" id="PF04116"/>
    </source>
</evidence>
<comment type="subcellular location">
    <subcellularLocation>
        <location evidence="1">Membrane</location>
    </subcellularLocation>
</comment>
<keyword evidence="7" id="KW-0808">Transferase</keyword>
<dbReference type="KEGG" id="saga:M5M_00280"/>
<feature type="domain" description="Fatty acid hydroxylase" evidence="6">
    <location>
        <begin position="85"/>
        <end position="216"/>
    </location>
</feature>
<feature type="transmembrane region" description="Helical" evidence="5">
    <location>
        <begin position="41"/>
        <end position="63"/>
    </location>
</feature>
<dbReference type="GO" id="GO:0008168">
    <property type="term" value="F:methyltransferase activity"/>
    <property type="evidence" value="ECO:0007669"/>
    <property type="project" value="UniProtKB-KW"/>
</dbReference>
<evidence type="ECO:0000256" key="2">
    <source>
        <dbReference type="ARBA" id="ARBA00022692"/>
    </source>
</evidence>